<evidence type="ECO:0000256" key="8">
    <source>
        <dbReference type="RuleBase" id="RU003544"/>
    </source>
</evidence>
<gene>
    <name evidence="12" type="ORF">C5L31_001439</name>
</gene>
<dbReference type="GO" id="GO:0004357">
    <property type="term" value="F:glutamate-cysteine ligase activity"/>
    <property type="evidence" value="ECO:0007669"/>
    <property type="project" value="UniProtKB-EC"/>
</dbReference>
<evidence type="ECO:0000256" key="6">
    <source>
        <dbReference type="ARBA" id="ARBA00022840"/>
    </source>
</evidence>
<dbReference type="GO" id="GO:0046872">
    <property type="term" value="F:metal ion binding"/>
    <property type="evidence" value="ECO:0007669"/>
    <property type="project" value="TreeGrafter"/>
</dbReference>
<dbReference type="AlphaFoldDB" id="A0A4R5NPW7"/>
<comment type="pathway">
    <text evidence="1 9">Sulfur metabolism; glutathione biosynthesis; glutathione from L-cysteine and L-glutamate: step 1/2.</text>
</comment>
<dbReference type="InterPro" id="IPR006334">
    <property type="entry name" value="Glut_cys_ligase"/>
</dbReference>
<evidence type="ECO:0000313" key="13">
    <source>
        <dbReference type="Proteomes" id="UP000294854"/>
    </source>
</evidence>
<feature type="domain" description="Glutamate--cysteine ligase" evidence="11">
    <location>
        <begin position="123"/>
        <end position="229"/>
    </location>
</feature>
<keyword evidence="6" id="KW-0067">ATP-binding</keyword>
<protein>
    <recommendedName>
        <fullName evidence="2 9">Glutamate--cysteine ligase</fullName>
        <ecNumber evidence="2 9">6.3.2.2</ecNumber>
    </recommendedName>
</protein>
<dbReference type="InterPro" id="IPR007370">
    <property type="entry name" value="Glu_cys_ligase"/>
</dbReference>
<evidence type="ECO:0000259" key="11">
    <source>
        <dbReference type="Pfam" id="PF04262"/>
    </source>
</evidence>
<organism evidence="12 13">
    <name type="scientific">Secundilactobacillus malefermentans</name>
    <dbReference type="NCBI Taxonomy" id="176292"/>
    <lineage>
        <taxon>Bacteria</taxon>
        <taxon>Bacillati</taxon>
        <taxon>Bacillota</taxon>
        <taxon>Bacilli</taxon>
        <taxon>Lactobacillales</taxon>
        <taxon>Lactobacillaceae</taxon>
        <taxon>Secundilactobacillus</taxon>
    </lineage>
</organism>
<evidence type="ECO:0000256" key="7">
    <source>
        <dbReference type="ARBA" id="ARBA00048819"/>
    </source>
</evidence>
<accession>A0A4R5NPW7</accession>
<feature type="region of interest" description="Disordered" evidence="10">
    <location>
        <begin position="101"/>
        <end position="120"/>
    </location>
</feature>
<proteinExistence type="inferred from homology"/>
<dbReference type="Gene3D" id="3.30.590.20">
    <property type="match status" value="1"/>
</dbReference>
<evidence type="ECO:0000313" key="12">
    <source>
        <dbReference type="EMBL" id="TDG78253.1"/>
    </source>
</evidence>
<evidence type="ECO:0000256" key="4">
    <source>
        <dbReference type="ARBA" id="ARBA00022684"/>
    </source>
</evidence>
<dbReference type="PANTHER" id="PTHR38761">
    <property type="entry name" value="GLUTAMATE--CYSTEINE LIGASE"/>
    <property type="match status" value="1"/>
</dbReference>
<dbReference type="STRING" id="1122149.FD44_GL000081"/>
<keyword evidence="13" id="KW-1185">Reference proteome</keyword>
<dbReference type="GO" id="GO:0005829">
    <property type="term" value="C:cytosol"/>
    <property type="evidence" value="ECO:0007669"/>
    <property type="project" value="TreeGrafter"/>
</dbReference>
<dbReference type="GO" id="GO:0006750">
    <property type="term" value="P:glutathione biosynthetic process"/>
    <property type="evidence" value="ECO:0007669"/>
    <property type="project" value="UniProtKB-UniPathway"/>
</dbReference>
<dbReference type="EMBL" id="PUFO01000044">
    <property type="protein sequence ID" value="TDG78253.1"/>
    <property type="molecule type" value="Genomic_DNA"/>
</dbReference>
<dbReference type="EC" id="6.3.2.2" evidence="2 9"/>
<comment type="catalytic activity">
    <reaction evidence="7 9">
        <text>L-cysteine + L-glutamate + ATP = gamma-L-glutamyl-L-cysteine + ADP + phosphate + H(+)</text>
        <dbReference type="Rhea" id="RHEA:13285"/>
        <dbReference type="ChEBI" id="CHEBI:15378"/>
        <dbReference type="ChEBI" id="CHEBI:29985"/>
        <dbReference type="ChEBI" id="CHEBI:30616"/>
        <dbReference type="ChEBI" id="CHEBI:35235"/>
        <dbReference type="ChEBI" id="CHEBI:43474"/>
        <dbReference type="ChEBI" id="CHEBI:58173"/>
        <dbReference type="ChEBI" id="CHEBI:456216"/>
        <dbReference type="EC" id="6.3.2.2"/>
    </reaction>
</comment>
<evidence type="ECO:0000256" key="5">
    <source>
        <dbReference type="ARBA" id="ARBA00022741"/>
    </source>
</evidence>
<dbReference type="PANTHER" id="PTHR38761:SF1">
    <property type="entry name" value="GLUTAMATE--CYSTEINE LIGASE"/>
    <property type="match status" value="1"/>
</dbReference>
<evidence type="ECO:0000256" key="9">
    <source>
        <dbReference type="RuleBase" id="RU004391"/>
    </source>
</evidence>
<dbReference type="SUPFAM" id="SSF55931">
    <property type="entry name" value="Glutamine synthetase/guanido kinase"/>
    <property type="match status" value="1"/>
</dbReference>
<dbReference type="OrthoDB" id="9803907at2"/>
<dbReference type="InterPro" id="IPR014746">
    <property type="entry name" value="Gln_synth/guanido_kin_cat_dom"/>
</dbReference>
<evidence type="ECO:0000256" key="3">
    <source>
        <dbReference type="ARBA" id="ARBA00022598"/>
    </source>
</evidence>
<feature type="domain" description="Glutamate--cysteine ligase" evidence="11">
    <location>
        <begin position="6"/>
        <end position="111"/>
    </location>
</feature>
<name>A0A4R5NPW7_9LACO</name>
<comment type="caution">
    <text evidence="12">The sequence shown here is derived from an EMBL/GenBank/DDBJ whole genome shotgun (WGS) entry which is preliminary data.</text>
</comment>
<dbReference type="UniPathway" id="UPA00142">
    <property type="reaction ID" value="UER00209"/>
</dbReference>
<sequence length="474" mass="53870">MLDNLLQVIKDEGVAEQLFHSLIGIEVEAYRVDQEGRLSEQPYPRKLGKHEYHPYLKADKTKTKFEVVTDPNPNIGGVLDQLDTLQTAFYRSLEGDDRIWPLSTPPRANGTTNGTVNSDERTTGVHVNYSIPDPVINRLYSHYQSEYATVIEFKNNLYLRMMQNFICNRWLLTYLFGASPESTHSAFSKIDHPVRSIRNSDLGFVNLTTKKLSYASVEAHIADLNQQIKLGQLATIADYQAPIRMRGSETPDTLKSIGARYLEIRALDNTPFTSNGISRHALYFMKFFMIDLMVRPVDTSRLSAILQLGIEKNNRVALELPTAHTYLENEGVSIFSDLKVLASELNAHIEQTAALDDLFEVMTHPELTPAAMIYNRAGNQAIDSFALSVATRWRTERLSSRKLLPAIGRLSHKAQQVILIAIQRGIQYYQIKDEQGGDLLMLTYESITQVILMIDIEKYEPEQLIHKLFPTFEM</sequence>
<dbReference type="Pfam" id="PF04262">
    <property type="entry name" value="Glu_cys_ligase"/>
    <property type="match status" value="2"/>
</dbReference>
<keyword evidence="4 8" id="KW-0317">Glutathione biosynthesis</keyword>
<dbReference type="GO" id="GO:0005524">
    <property type="term" value="F:ATP binding"/>
    <property type="evidence" value="ECO:0007669"/>
    <property type="project" value="UniProtKB-KW"/>
</dbReference>
<evidence type="ECO:0000256" key="10">
    <source>
        <dbReference type="SAM" id="MobiDB-lite"/>
    </source>
</evidence>
<reference evidence="12 13" key="1">
    <citation type="journal article" date="2019" name="Appl. Microbiol. Biotechnol.">
        <title>Uncovering carbohydrate metabolism through a genotype-phenotype association study of 56 lactic acid bacteria genomes.</title>
        <authorList>
            <person name="Buron-Moles G."/>
            <person name="Chailyan A."/>
            <person name="Dolejs I."/>
            <person name="Forster J."/>
            <person name="Miks M.H."/>
        </authorList>
    </citation>
    <scope>NUCLEOTIDE SEQUENCE [LARGE SCALE GENOMIC DNA]</scope>
    <source>
        <strain evidence="12 13">ATCC 49373</strain>
    </source>
</reference>
<keyword evidence="5" id="KW-0547">Nucleotide-binding</keyword>
<evidence type="ECO:0000256" key="2">
    <source>
        <dbReference type="ARBA" id="ARBA00012220"/>
    </source>
</evidence>
<evidence type="ECO:0000256" key="1">
    <source>
        <dbReference type="ARBA" id="ARBA00005006"/>
    </source>
</evidence>
<keyword evidence="3 8" id="KW-0436">Ligase</keyword>
<comment type="similarity">
    <text evidence="8">Belongs to the glutamate--cysteine ligase type 1 family.</text>
</comment>
<dbReference type="Proteomes" id="UP000294854">
    <property type="component" value="Unassembled WGS sequence"/>
</dbReference>